<keyword evidence="4" id="KW-1185">Reference proteome</keyword>
<dbReference type="InterPro" id="IPR002350">
    <property type="entry name" value="Kazal_dom"/>
</dbReference>
<name>A0A1I2RMZ2_9BACT</name>
<reference evidence="4" key="1">
    <citation type="submission" date="2016-10" db="EMBL/GenBank/DDBJ databases">
        <authorList>
            <person name="Varghese N."/>
            <person name="Submissions S."/>
        </authorList>
    </citation>
    <scope>NUCLEOTIDE SEQUENCE [LARGE SCALE GENOMIC DNA]</scope>
    <source>
        <strain evidence="4">LP51</strain>
    </source>
</reference>
<dbReference type="InterPro" id="IPR053265">
    <property type="entry name" value="Serpin"/>
</dbReference>
<dbReference type="EMBL" id="FOOT01000002">
    <property type="protein sequence ID" value="SFG41892.1"/>
    <property type="molecule type" value="Genomic_DNA"/>
</dbReference>
<protein>
    <submittedName>
        <fullName evidence="3">Kazal-type serine protease inhibitor domain-containing protein</fullName>
    </submittedName>
</protein>
<feature type="signal peptide" evidence="1">
    <location>
        <begin position="1"/>
        <end position="22"/>
    </location>
</feature>
<feature type="domain" description="Kazal-like" evidence="2">
    <location>
        <begin position="25"/>
        <end position="79"/>
    </location>
</feature>
<evidence type="ECO:0000259" key="2">
    <source>
        <dbReference type="PROSITE" id="PS51465"/>
    </source>
</evidence>
<dbReference type="RefSeq" id="WP_092099910.1">
    <property type="nucleotide sequence ID" value="NZ_FOOT01000002.1"/>
</dbReference>
<dbReference type="SUPFAM" id="SSF100895">
    <property type="entry name" value="Kazal-type serine protease inhibitors"/>
    <property type="match status" value="1"/>
</dbReference>
<dbReference type="PROSITE" id="PS51465">
    <property type="entry name" value="KAZAL_2"/>
    <property type="match status" value="1"/>
</dbReference>
<organism evidence="3 4">
    <name type="scientific">Pontibacter chinhatensis</name>
    <dbReference type="NCBI Taxonomy" id="1436961"/>
    <lineage>
        <taxon>Bacteria</taxon>
        <taxon>Pseudomonadati</taxon>
        <taxon>Bacteroidota</taxon>
        <taxon>Cytophagia</taxon>
        <taxon>Cytophagales</taxon>
        <taxon>Hymenobacteraceae</taxon>
        <taxon>Pontibacter</taxon>
    </lineage>
</organism>
<dbReference type="STRING" id="1436961.SAMN05421739_102457"/>
<dbReference type="PANTHER" id="PTHR21131">
    <property type="entry name" value="SERINE-TYPE ENDOPEPTIDASE INHIBITOR"/>
    <property type="match status" value="1"/>
</dbReference>
<evidence type="ECO:0000256" key="1">
    <source>
        <dbReference type="SAM" id="SignalP"/>
    </source>
</evidence>
<dbReference type="SMART" id="SM00280">
    <property type="entry name" value="KAZAL"/>
    <property type="match status" value="1"/>
</dbReference>
<evidence type="ECO:0000313" key="3">
    <source>
        <dbReference type="EMBL" id="SFG41892.1"/>
    </source>
</evidence>
<dbReference type="Gene3D" id="3.30.60.30">
    <property type="match status" value="1"/>
</dbReference>
<gene>
    <name evidence="3" type="ORF">SAMN05421739_102457</name>
</gene>
<dbReference type="PROSITE" id="PS51257">
    <property type="entry name" value="PROKAR_LIPOPROTEIN"/>
    <property type="match status" value="1"/>
</dbReference>
<dbReference type="PANTHER" id="PTHR21131:SF0">
    <property type="entry name" value="GEO10195P1-RELATED"/>
    <property type="match status" value="1"/>
</dbReference>
<dbReference type="OrthoDB" id="9800302at2"/>
<dbReference type="Pfam" id="PF00050">
    <property type="entry name" value="Kazal_1"/>
    <property type="match status" value="1"/>
</dbReference>
<dbReference type="InterPro" id="IPR036058">
    <property type="entry name" value="Kazal_dom_sf"/>
</dbReference>
<dbReference type="Proteomes" id="UP000198724">
    <property type="component" value="Unassembled WGS sequence"/>
</dbReference>
<feature type="chain" id="PRO_5011469872" evidence="1">
    <location>
        <begin position="23"/>
        <end position="81"/>
    </location>
</feature>
<evidence type="ECO:0000313" key="4">
    <source>
        <dbReference type="Proteomes" id="UP000198724"/>
    </source>
</evidence>
<accession>A0A1I2RMZ2</accession>
<dbReference type="CDD" id="cd00104">
    <property type="entry name" value="KAZAL_FS"/>
    <property type="match status" value="1"/>
</dbReference>
<keyword evidence="1" id="KW-0732">Signal</keyword>
<proteinExistence type="predicted"/>
<dbReference type="AlphaFoldDB" id="A0A1I2RMZ2"/>
<sequence>MKKVIAASALLFATTLAGCVNNQTPDASASCIDPTKINPDAICTMQYDPVCGCDGKTYGNACMADNAGVTSYTKGACDDKQ</sequence>